<evidence type="ECO:0000313" key="1">
    <source>
        <dbReference type="EMBL" id="EPQ04767.1"/>
    </source>
</evidence>
<organism evidence="1 2">
    <name type="scientific">Myotis brandtii</name>
    <name type="common">Brandt's bat</name>
    <dbReference type="NCBI Taxonomy" id="109478"/>
    <lineage>
        <taxon>Eukaryota</taxon>
        <taxon>Metazoa</taxon>
        <taxon>Chordata</taxon>
        <taxon>Craniata</taxon>
        <taxon>Vertebrata</taxon>
        <taxon>Euteleostomi</taxon>
        <taxon>Mammalia</taxon>
        <taxon>Eutheria</taxon>
        <taxon>Laurasiatheria</taxon>
        <taxon>Chiroptera</taxon>
        <taxon>Yangochiroptera</taxon>
        <taxon>Vespertilionidae</taxon>
        <taxon>Myotis</taxon>
    </lineage>
</organism>
<accession>S7PAR3</accession>
<name>S7PAR3_MYOBR</name>
<dbReference type="EMBL" id="KE161647">
    <property type="protein sequence ID" value="EPQ04767.1"/>
    <property type="molecule type" value="Genomic_DNA"/>
</dbReference>
<protein>
    <submittedName>
        <fullName evidence="1">Uncharacterized protein</fullName>
    </submittedName>
</protein>
<evidence type="ECO:0000313" key="2">
    <source>
        <dbReference type="Proteomes" id="UP000052978"/>
    </source>
</evidence>
<reference evidence="1 2" key="1">
    <citation type="journal article" date="2013" name="Nat. Commun.">
        <title>Genome analysis reveals insights into physiology and longevity of the Brandt's bat Myotis brandtii.</title>
        <authorList>
            <person name="Seim I."/>
            <person name="Fang X."/>
            <person name="Xiong Z."/>
            <person name="Lobanov A.V."/>
            <person name="Huang Z."/>
            <person name="Ma S."/>
            <person name="Feng Y."/>
            <person name="Turanov A.A."/>
            <person name="Zhu Y."/>
            <person name="Lenz T.L."/>
            <person name="Gerashchenko M.V."/>
            <person name="Fan D."/>
            <person name="Hee Yim S."/>
            <person name="Yao X."/>
            <person name="Jordan D."/>
            <person name="Xiong Y."/>
            <person name="Ma Y."/>
            <person name="Lyapunov A.N."/>
            <person name="Chen G."/>
            <person name="Kulakova O.I."/>
            <person name="Sun Y."/>
            <person name="Lee S.G."/>
            <person name="Bronson R.T."/>
            <person name="Moskalev A.A."/>
            <person name="Sunyaev S.R."/>
            <person name="Zhang G."/>
            <person name="Krogh A."/>
            <person name="Wang J."/>
            <person name="Gladyshev V.N."/>
        </authorList>
    </citation>
    <scope>NUCLEOTIDE SEQUENCE [LARGE SCALE GENOMIC DNA]</scope>
</reference>
<proteinExistence type="predicted"/>
<dbReference type="AlphaFoldDB" id="S7PAR3"/>
<keyword evidence="2" id="KW-1185">Reference proteome</keyword>
<dbReference type="Proteomes" id="UP000052978">
    <property type="component" value="Unassembled WGS sequence"/>
</dbReference>
<gene>
    <name evidence="1" type="ORF">D623_10002495</name>
</gene>
<sequence length="70" mass="7976">MREWAGVEQKGWELSMTPHTTARTRRSDYINRNTLVEELYARTNKRSWGRTAWNLTGTLAVKAGAVGNPI</sequence>